<protein>
    <recommendedName>
        <fullName evidence="5 6">Dephospho-CoA kinase</fullName>
        <ecNumber evidence="5 6">2.7.1.24</ecNumber>
    </recommendedName>
    <alternativeName>
        <fullName evidence="5">Dephosphocoenzyme A kinase</fullName>
    </alternativeName>
</protein>
<sequence length="195" mass="20392">MTRPYLLGLTGSIGMGKSTTAGFFRELGVPVWDADAAVHRLYAQGGAAVGPVGALCPGAVVEGAVDRDALKAWIARDPSALGRLEAVVHPLVAQDRAAFVACVQGPLGVLDIPLLFETGAEVDGVLVVTAPEDVQRARVLARVGMSAAQLDAILARQMPDAEKRARADFVIETTDMDSARAAVQNLVTRLEADHA</sequence>
<comment type="similarity">
    <text evidence="1 5">Belongs to the CoaE family.</text>
</comment>
<dbReference type="GO" id="GO:0005737">
    <property type="term" value="C:cytoplasm"/>
    <property type="evidence" value="ECO:0007669"/>
    <property type="project" value="UniProtKB-SubCell"/>
</dbReference>
<accession>A0A2W7QW70</accession>
<name>A0A2W7QW70_9RHOB</name>
<organism evidence="7 8">
    <name type="scientific">Roseinatronobacter thiooxidans</name>
    <dbReference type="NCBI Taxonomy" id="121821"/>
    <lineage>
        <taxon>Bacteria</taxon>
        <taxon>Pseudomonadati</taxon>
        <taxon>Pseudomonadota</taxon>
        <taxon>Alphaproteobacteria</taxon>
        <taxon>Rhodobacterales</taxon>
        <taxon>Paracoccaceae</taxon>
        <taxon>Roseinatronobacter</taxon>
    </lineage>
</organism>
<dbReference type="GO" id="GO:0005524">
    <property type="term" value="F:ATP binding"/>
    <property type="evidence" value="ECO:0007669"/>
    <property type="project" value="UniProtKB-UniRule"/>
</dbReference>
<comment type="function">
    <text evidence="5">Catalyzes the phosphorylation of the 3'-hydroxyl group of dephosphocoenzyme A to form coenzyme A.</text>
</comment>
<evidence type="ECO:0000313" key="8">
    <source>
        <dbReference type="Proteomes" id="UP000249364"/>
    </source>
</evidence>
<dbReference type="NCBIfam" id="TIGR00152">
    <property type="entry name" value="dephospho-CoA kinase"/>
    <property type="match status" value="1"/>
</dbReference>
<gene>
    <name evidence="5" type="primary">coaE</name>
    <name evidence="7" type="ORF">LY56_01420</name>
</gene>
<dbReference type="PROSITE" id="PS51219">
    <property type="entry name" value="DPCK"/>
    <property type="match status" value="1"/>
</dbReference>
<dbReference type="Gene3D" id="3.40.50.300">
    <property type="entry name" value="P-loop containing nucleotide triphosphate hydrolases"/>
    <property type="match status" value="1"/>
</dbReference>
<reference evidence="7 8" key="1">
    <citation type="submission" date="2018-06" db="EMBL/GenBank/DDBJ databases">
        <title>Genomic Encyclopedia of Archaeal and Bacterial Type Strains, Phase II (KMG-II): from individual species to whole genera.</title>
        <authorList>
            <person name="Goeker M."/>
        </authorList>
    </citation>
    <scope>NUCLEOTIDE SEQUENCE [LARGE SCALE GENOMIC DNA]</scope>
    <source>
        <strain evidence="7 8">DSM 13087</strain>
    </source>
</reference>
<comment type="caution">
    <text evidence="7">The sequence shown here is derived from an EMBL/GenBank/DDBJ whole genome shotgun (WGS) entry which is preliminary data.</text>
</comment>
<evidence type="ECO:0000256" key="3">
    <source>
        <dbReference type="ARBA" id="ARBA00022840"/>
    </source>
</evidence>
<dbReference type="GO" id="GO:0015937">
    <property type="term" value="P:coenzyme A biosynthetic process"/>
    <property type="evidence" value="ECO:0007669"/>
    <property type="project" value="UniProtKB-UniRule"/>
</dbReference>
<dbReference type="RefSeq" id="WP_071468088.1">
    <property type="nucleotide sequence ID" value="NZ_MEHT01000001.1"/>
</dbReference>
<dbReference type="Proteomes" id="UP000249364">
    <property type="component" value="Unassembled WGS sequence"/>
</dbReference>
<evidence type="ECO:0000256" key="1">
    <source>
        <dbReference type="ARBA" id="ARBA00009018"/>
    </source>
</evidence>
<keyword evidence="5" id="KW-0963">Cytoplasm</keyword>
<comment type="subcellular location">
    <subcellularLocation>
        <location evidence="5">Cytoplasm</location>
    </subcellularLocation>
</comment>
<keyword evidence="8" id="KW-1185">Reference proteome</keyword>
<evidence type="ECO:0000256" key="5">
    <source>
        <dbReference type="HAMAP-Rule" id="MF_00376"/>
    </source>
</evidence>
<evidence type="ECO:0000256" key="2">
    <source>
        <dbReference type="ARBA" id="ARBA00022741"/>
    </source>
</evidence>
<evidence type="ECO:0000313" key="7">
    <source>
        <dbReference type="EMBL" id="PZX45859.1"/>
    </source>
</evidence>
<keyword evidence="5" id="KW-0808">Transferase</keyword>
<proteinExistence type="inferred from homology"/>
<dbReference type="InterPro" id="IPR001977">
    <property type="entry name" value="Depp_CoAkinase"/>
</dbReference>
<dbReference type="AlphaFoldDB" id="A0A2W7QW70"/>
<dbReference type="STRING" id="121821.GCA_001870675_00209"/>
<dbReference type="CDD" id="cd02022">
    <property type="entry name" value="DPCK"/>
    <property type="match status" value="1"/>
</dbReference>
<dbReference type="SUPFAM" id="SSF52540">
    <property type="entry name" value="P-loop containing nucleoside triphosphate hydrolases"/>
    <property type="match status" value="1"/>
</dbReference>
<keyword evidence="2 5" id="KW-0547">Nucleotide-binding</keyword>
<feature type="binding site" evidence="5">
    <location>
        <begin position="14"/>
        <end position="19"/>
    </location>
    <ligand>
        <name>ATP</name>
        <dbReference type="ChEBI" id="CHEBI:30616"/>
    </ligand>
</feature>
<keyword evidence="4 5" id="KW-0173">Coenzyme A biosynthesis</keyword>
<comment type="pathway">
    <text evidence="5">Cofactor biosynthesis; coenzyme A biosynthesis; CoA from (R)-pantothenate: step 5/5.</text>
</comment>
<dbReference type="GO" id="GO:0004140">
    <property type="term" value="F:dephospho-CoA kinase activity"/>
    <property type="evidence" value="ECO:0007669"/>
    <property type="project" value="UniProtKB-UniRule"/>
</dbReference>
<dbReference type="HAMAP" id="MF_00376">
    <property type="entry name" value="Dephospho_CoA_kinase"/>
    <property type="match status" value="1"/>
</dbReference>
<dbReference type="PANTHER" id="PTHR10695:SF46">
    <property type="entry name" value="BIFUNCTIONAL COENZYME A SYNTHASE-RELATED"/>
    <property type="match status" value="1"/>
</dbReference>
<evidence type="ECO:0000256" key="4">
    <source>
        <dbReference type="ARBA" id="ARBA00022993"/>
    </source>
</evidence>
<dbReference type="EC" id="2.7.1.24" evidence="5 6"/>
<dbReference type="InterPro" id="IPR027417">
    <property type="entry name" value="P-loop_NTPase"/>
</dbReference>
<comment type="catalytic activity">
    <reaction evidence="5">
        <text>3'-dephospho-CoA + ATP = ADP + CoA + H(+)</text>
        <dbReference type="Rhea" id="RHEA:18245"/>
        <dbReference type="ChEBI" id="CHEBI:15378"/>
        <dbReference type="ChEBI" id="CHEBI:30616"/>
        <dbReference type="ChEBI" id="CHEBI:57287"/>
        <dbReference type="ChEBI" id="CHEBI:57328"/>
        <dbReference type="ChEBI" id="CHEBI:456216"/>
        <dbReference type="EC" id="2.7.1.24"/>
    </reaction>
</comment>
<dbReference type="PANTHER" id="PTHR10695">
    <property type="entry name" value="DEPHOSPHO-COA KINASE-RELATED"/>
    <property type="match status" value="1"/>
</dbReference>
<dbReference type="EMBL" id="QKZQ01000005">
    <property type="protein sequence ID" value="PZX45859.1"/>
    <property type="molecule type" value="Genomic_DNA"/>
</dbReference>
<dbReference type="UniPathway" id="UPA00241">
    <property type="reaction ID" value="UER00356"/>
</dbReference>
<evidence type="ECO:0000256" key="6">
    <source>
        <dbReference type="NCBIfam" id="TIGR00152"/>
    </source>
</evidence>
<dbReference type="Pfam" id="PF01121">
    <property type="entry name" value="CoaE"/>
    <property type="match status" value="1"/>
</dbReference>
<keyword evidence="3 5" id="KW-0067">ATP-binding</keyword>
<dbReference type="OrthoDB" id="9812943at2"/>
<keyword evidence="5 7" id="KW-0418">Kinase</keyword>